<name>A0AAW0KTB8_QUESU</name>
<dbReference type="InterPro" id="IPR038005">
    <property type="entry name" value="RX-like_CC"/>
</dbReference>
<proteinExistence type="predicted"/>
<dbReference type="EMBL" id="PKMF04000234">
    <property type="protein sequence ID" value="KAK7841769.1"/>
    <property type="molecule type" value="Genomic_DNA"/>
</dbReference>
<keyword evidence="1" id="KW-0677">Repeat</keyword>
<protein>
    <submittedName>
        <fullName evidence="3">Disease resistance protein rpm1</fullName>
    </submittedName>
</protein>
<comment type="caution">
    <text evidence="3">The sequence shown here is derived from an EMBL/GenBank/DDBJ whole genome shotgun (WGS) entry which is preliminary data.</text>
</comment>
<evidence type="ECO:0000256" key="1">
    <source>
        <dbReference type="ARBA" id="ARBA00022737"/>
    </source>
</evidence>
<evidence type="ECO:0000313" key="4">
    <source>
        <dbReference type="Proteomes" id="UP000237347"/>
    </source>
</evidence>
<sequence length="67" mass="7957">MAYDVEDVIDQFMYQITSQRTGGRSSGFLHHTVYFPQNLWVRHQATTKLQKINKSIKTIRNEPEIWC</sequence>
<dbReference type="GO" id="GO:0006952">
    <property type="term" value="P:defense response"/>
    <property type="evidence" value="ECO:0007669"/>
    <property type="project" value="UniProtKB-KW"/>
</dbReference>
<dbReference type="Gene3D" id="1.20.5.4130">
    <property type="match status" value="1"/>
</dbReference>
<organism evidence="3 4">
    <name type="scientific">Quercus suber</name>
    <name type="common">Cork oak</name>
    <dbReference type="NCBI Taxonomy" id="58331"/>
    <lineage>
        <taxon>Eukaryota</taxon>
        <taxon>Viridiplantae</taxon>
        <taxon>Streptophyta</taxon>
        <taxon>Embryophyta</taxon>
        <taxon>Tracheophyta</taxon>
        <taxon>Spermatophyta</taxon>
        <taxon>Magnoliopsida</taxon>
        <taxon>eudicotyledons</taxon>
        <taxon>Gunneridae</taxon>
        <taxon>Pentapetalae</taxon>
        <taxon>rosids</taxon>
        <taxon>fabids</taxon>
        <taxon>Fagales</taxon>
        <taxon>Fagaceae</taxon>
        <taxon>Quercus</taxon>
    </lineage>
</organism>
<dbReference type="Proteomes" id="UP000237347">
    <property type="component" value="Unassembled WGS sequence"/>
</dbReference>
<dbReference type="AlphaFoldDB" id="A0AAW0KTB8"/>
<evidence type="ECO:0000313" key="3">
    <source>
        <dbReference type="EMBL" id="KAK7841769.1"/>
    </source>
</evidence>
<keyword evidence="4" id="KW-1185">Reference proteome</keyword>
<gene>
    <name evidence="3" type="primary">RPM1_20</name>
    <name evidence="3" type="ORF">CFP56_014896</name>
</gene>
<reference evidence="3 4" key="1">
    <citation type="journal article" date="2018" name="Sci. Data">
        <title>The draft genome sequence of cork oak.</title>
        <authorList>
            <person name="Ramos A.M."/>
            <person name="Usie A."/>
            <person name="Barbosa P."/>
            <person name="Barros P.M."/>
            <person name="Capote T."/>
            <person name="Chaves I."/>
            <person name="Simoes F."/>
            <person name="Abreu I."/>
            <person name="Carrasquinho I."/>
            <person name="Faro C."/>
            <person name="Guimaraes J.B."/>
            <person name="Mendonca D."/>
            <person name="Nobrega F."/>
            <person name="Rodrigues L."/>
            <person name="Saibo N.J.M."/>
            <person name="Varela M.C."/>
            <person name="Egas C."/>
            <person name="Matos J."/>
            <person name="Miguel C.M."/>
            <person name="Oliveira M.M."/>
            <person name="Ricardo C.P."/>
            <person name="Goncalves S."/>
        </authorList>
    </citation>
    <scope>NUCLEOTIDE SEQUENCE [LARGE SCALE GENOMIC DNA]</scope>
    <source>
        <strain evidence="4">cv. HL8</strain>
    </source>
</reference>
<dbReference type="CDD" id="cd14798">
    <property type="entry name" value="RX-CC_like"/>
    <property type="match status" value="1"/>
</dbReference>
<evidence type="ECO:0000256" key="2">
    <source>
        <dbReference type="ARBA" id="ARBA00022821"/>
    </source>
</evidence>
<accession>A0AAW0KTB8</accession>
<keyword evidence="2" id="KW-0611">Plant defense</keyword>